<dbReference type="GO" id="GO:0005829">
    <property type="term" value="C:cytosol"/>
    <property type="evidence" value="ECO:0007669"/>
    <property type="project" value="TreeGrafter"/>
</dbReference>
<dbReference type="Proteomes" id="UP001176961">
    <property type="component" value="Unassembled WGS sequence"/>
</dbReference>
<keyword evidence="1" id="KW-0808">Transferase</keyword>
<dbReference type="PROSITE" id="PS00108">
    <property type="entry name" value="PROTEIN_KINASE_ST"/>
    <property type="match status" value="1"/>
</dbReference>
<feature type="compositionally biased region" description="Low complexity" evidence="6">
    <location>
        <begin position="512"/>
        <end position="525"/>
    </location>
</feature>
<name>A0AA36M3X4_CYLNA</name>
<comment type="caution">
    <text evidence="8">The sequence shown here is derived from an EMBL/GenBank/DDBJ whole genome shotgun (WGS) entry which is preliminary data.</text>
</comment>
<dbReference type="AlphaFoldDB" id="A0AA36M3X4"/>
<dbReference type="GO" id="GO:0034727">
    <property type="term" value="P:piecemeal microautophagy of the nucleus"/>
    <property type="evidence" value="ECO:0007669"/>
    <property type="project" value="TreeGrafter"/>
</dbReference>
<feature type="region of interest" description="Disordered" evidence="6">
    <location>
        <begin position="482"/>
        <end position="554"/>
    </location>
</feature>
<accession>A0AA36M3X4</accession>
<dbReference type="InterPro" id="IPR011009">
    <property type="entry name" value="Kinase-like_dom_sf"/>
</dbReference>
<dbReference type="GO" id="GO:0010508">
    <property type="term" value="P:positive regulation of autophagy"/>
    <property type="evidence" value="ECO:0007669"/>
    <property type="project" value="TreeGrafter"/>
</dbReference>
<dbReference type="SUPFAM" id="SSF56112">
    <property type="entry name" value="Protein kinase-like (PK-like)"/>
    <property type="match status" value="1"/>
</dbReference>
<feature type="domain" description="Protein kinase" evidence="7">
    <location>
        <begin position="10"/>
        <end position="276"/>
    </location>
</feature>
<dbReference type="InterPro" id="IPR017184">
    <property type="entry name" value="Ser/Thr_kinase_Unc51"/>
</dbReference>
<dbReference type="Pfam" id="PF21127">
    <property type="entry name" value="ATG1-like_MIT2"/>
    <property type="match status" value="1"/>
</dbReference>
<dbReference type="PROSITE" id="PS50011">
    <property type="entry name" value="PROTEIN_KINASE_DOM"/>
    <property type="match status" value="1"/>
</dbReference>
<feature type="compositionally biased region" description="Low complexity" evidence="6">
    <location>
        <begin position="604"/>
        <end position="624"/>
    </location>
</feature>
<keyword evidence="9" id="KW-1185">Reference proteome</keyword>
<dbReference type="PIRSF" id="PIRSF037369">
    <property type="entry name" value="Ser/Thr_PK_unc51"/>
    <property type="match status" value="1"/>
</dbReference>
<feature type="compositionally biased region" description="Low complexity" evidence="6">
    <location>
        <begin position="304"/>
        <end position="324"/>
    </location>
</feature>
<organism evidence="8 9">
    <name type="scientific">Cylicocyclus nassatus</name>
    <name type="common">Nematode worm</name>
    <dbReference type="NCBI Taxonomy" id="53992"/>
    <lineage>
        <taxon>Eukaryota</taxon>
        <taxon>Metazoa</taxon>
        <taxon>Ecdysozoa</taxon>
        <taxon>Nematoda</taxon>
        <taxon>Chromadorea</taxon>
        <taxon>Rhabditida</taxon>
        <taxon>Rhabditina</taxon>
        <taxon>Rhabditomorpha</taxon>
        <taxon>Strongyloidea</taxon>
        <taxon>Strongylidae</taxon>
        <taxon>Cylicocyclus</taxon>
    </lineage>
</organism>
<dbReference type="GO" id="GO:0048675">
    <property type="term" value="P:axon extension"/>
    <property type="evidence" value="ECO:0007669"/>
    <property type="project" value="TreeGrafter"/>
</dbReference>
<dbReference type="Gene3D" id="1.10.510.10">
    <property type="entry name" value="Transferase(Phosphotransferase) domain 1"/>
    <property type="match status" value="1"/>
</dbReference>
<dbReference type="PANTHER" id="PTHR24348">
    <property type="entry name" value="SERINE/THREONINE-PROTEIN KINASE UNC-51-RELATED"/>
    <property type="match status" value="1"/>
</dbReference>
<dbReference type="GO" id="GO:0005776">
    <property type="term" value="C:autophagosome"/>
    <property type="evidence" value="ECO:0007669"/>
    <property type="project" value="TreeGrafter"/>
</dbReference>
<dbReference type="FunFam" id="3.30.200.20:FF:000149">
    <property type="entry name" value="serine/threonine-protein kinase unc-51 isoform X1"/>
    <property type="match status" value="1"/>
</dbReference>
<evidence type="ECO:0000256" key="4">
    <source>
        <dbReference type="ARBA" id="ARBA00022840"/>
    </source>
</evidence>
<dbReference type="GO" id="GO:0061709">
    <property type="term" value="P:reticulophagy"/>
    <property type="evidence" value="ECO:0007669"/>
    <property type="project" value="TreeGrafter"/>
</dbReference>
<dbReference type="GO" id="GO:0004674">
    <property type="term" value="F:protein serine/threonine kinase activity"/>
    <property type="evidence" value="ECO:0007669"/>
    <property type="project" value="InterPro"/>
</dbReference>
<dbReference type="Gene3D" id="3.30.200.20">
    <property type="entry name" value="Phosphorylase Kinase, domain 1"/>
    <property type="match status" value="1"/>
</dbReference>
<evidence type="ECO:0000259" key="7">
    <source>
        <dbReference type="PROSITE" id="PS50011"/>
    </source>
</evidence>
<dbReference type="InterPro" id="IPR000719">
    <property type="entry name" value="Prot_kinase_dom"/>
</dbReference>
<dbReference type="GO" id="GO:0034045">
    <property type="term" value="C:phagophore assembly site membrane"/>
    <property type="evidence" value="ECO:0007669"/>
    <property type="project" value="TreeGrafter"/>
</dbReference>
<evidence type="ECO:0000313" key="8">
    <source>
        <dbReference type="EMBL" id="CAJ0597363.1"/>
    </source>
</evidence>
<dbReference type="PROSITE" id="PS00107">
    <property type="entry name" value="PROTEIN_KINASE_ATP"/>
    <property type="match status" value="1"/>
</dbReference>
<reference evidence="8" key="1">
    <citation type="submission" date="2023-07" db="EMBL/GenBank/DDBJ databases">
        <authorList>
            <consortium name="CYATHOMIX"/>
        </authorList>
    </citation>
    <scope>NUCLEOTIDE SEQUENCE</scope>
    <source>
        <strain evidence="8">N/A</strain>
    </source>
</reference>
<evidence type="ECO:0000256" key="5">
    <source>
        <dbReference type="PROSITE-ProRule" id="PRU10141"/>
    </source>
</evidence>
<dbReference type="Pfam" id="PF00069">
    <property type="entry name" value="Pkinase"/>
    <property type="match status" value="1"/>
</dbReference>
<keyword evidence="2 5" id="KW-0547">Nucleotide-binding</keyword>
<dbReference type="InterPro" id="IPR048941">
    <property type="entry name" value="ATG1-like_MIT2"/>
</dbReference>
<dbReference type="GO" id="GO:0005524">
    <property type="term" value="F:ATP binding"/>
    <property type="evidence" value="ECO:0007669"/>
    <property type="project" value="UniProtKB-UniRule"/>
</dbReference>
<keyword evidence="3" id="KW-0418">Kinase</keyword>
<feature type="compositionally biased region" description="Basic and acidic residues" evidence="6">
    <location>
        <begin position="499"/>
        <end position="511"/>
    </location>
</feature>
<evidence type="ECO:0000313" key="9">
    <source>
        <dbReference type="Proteomes" id="UP001176961"/>
    </source>
</evidence>
<feature type="binding site" evidence="5">
    <location>
        <position position="45"/>
    </location>
    <ligand>
        <name>ATP</name>
        <dbReference type="ChEBI" id="CHEBI:30616"/>
    </ligand>
</feature>
<protein>
    <recommendedName>
        <fullName evidence="7">Protein kinase domain-containing protein</fullName>
    </recommendedName>
</protein>
<evidence type="ECO:0000256" key="1">
    <source>
        <dbReference type="ARBA" id="ARBA00022679"/>
    </source>
</evidence>
<dbReference type="GO" id="GO:0000045">
    <property type="term" value="P:autophagosome assembly"/>
    <property type="evidence" value="ECO:0007669"/>
    <property type="project" value="TreeGrafter"/>
</dbReference>
<dbReference type="InterPro" id="IPR017441">
    <property type="entry name" value="Protein_kinase_ATP_BS"/>
</dbReference>
<proteinExistence type="predicted"/>
<feature type="region of interest" description="Disordered" evidence="6">
    <location>
        <begin position="302"/>
        <end position="337"/>
    </location>
</feature>
<evidence type="ECO:0000256" key="2">
    <source>
        <dbReference type="ARBA" id="ARBA00022741"/>
    </source>
</evidence>
<dbReference type="GO" id="GO:0042594">
    <property type="term" value="P:response to starvation"/>
    <property type="evidence" value="ECO:0007669"/>
    <property type="project" value="TreeGrafter"/>
</dbReference>
<feature type="region of interest" description="Disordered" evidence="6">
    <location>
        <begin position="352"/>
        <end position="396"/>
    </location>
</feature>
<sequence length="862" mass="95027">MMERFDGFEYSTKDVIGHGAFAIVYKGKYTDRPDIPVAIKAIAKKNIGKSKNLLTKEIKILKTLSGLQHTNLVALLKCTETQTHVYLVMEYCNGGDLADYLSQKTTLQEDTIHHFVVQIARALEAINKEGIVHRDLKPQNILLCNPTRHSNPPASELIIKLADFGFARFLSEGVMAATLCGSPMYMAPEVIMSLQYDAKADLWSIGTILFQCLTGKAPFQAQNPPQLKAYYEKNRDLRPNIPDYCSPQLRDLLLRLLKRNAKDRITFEEFFNHPFLHQPPVASPSKRILDAASPMVMRRVIPQPSSSASPLPGRGSGSSRLESPQPTRRTIKVPESPIVRRAATQQAMHDSNDFTFLPPLSGHQQPSSAGRHEHSPVKQVQVHTSSSQMSTAPVKAVPVPSQRNAFTKIEERRLGNKDSEETCSAIPSPSVRAISALKRTTIGKGAAAEPTPVPTVENMTLPSTQFIVRGGAARRSLAERTRILRQESSPPTPVSEKAPQTHRELKAEPRPAEAAPAPETLTKTESVPSLDNAKFLSASPPEARVSPPVSTQLDISDDEDETMQQSLKLAFGRAVRGDSLKSEAMESCISGEEGSELSMDVADPSDSLSTPPAASSASKVPALLGSLPRTPAFFGRRGDEDEEDVDESSPRALEQETVMEEEHKQILAKLRFVVELVDTLVQVAEQKENPLVAAMSNRKAEPSSAFRRAEQLVVYVRALHMLSSALLLAQRNVASRVLHPSPAVQNVLNVLNDKYHQCLVRSQELASLGLPGQDPAMAVISAERIMYKHAIELCQTAALDELFGNPQLCSQRYQTAYMMLHTLSEQVHSDQDRNVLARYKNAVEKRLRILERQGFVTAVNTC</sequence>
<dbReference type="InterPro" id="IPR045269">
    <property type="entry name" value="Atg1-like"/>
</dbReference>
<dbReference type="EMBL" id="CATQJL010000223">
    <property type="protein sequence ID" value="CAJ0597363.1"/>
    <property type="molecule type" value="Genomic_DNA"/>
</dbReference>
<dbReference type="FunFam" id="1.10.510.10:FF:000493">
    <property type="entry name" value="serine/threonine-protein kinase unc-51 isoform X2"/>
    <property type="match status" value="1"/>
</dbReference>
<feature type="region of interest" description="Disordered" evidence="6">
    <location>
        <begin position="586"/>
        <end position="658"/>
    </location>
</feature>
<evidence type="ECO:0000256" key="3">
    <source>
        <dbReference type="ARBA" id="ARBA00022777"/>
    </source>
</evidence>
<dbReference type="InterPro" id="IPR008271">
    <property type="entry name" value="Ser/Thr_kinase_AS"/>
</dbReference>
<dbReference type="GO" id="GO:0000422">
    <property type="term" value="P:autophagy of mitochondrion"/>
    <property type="evidence" value="ECO:0007669"/>
    <property type="project" value="TreeGrafter"/>
</dbReference>
<dbReference type="PANTHER" id="PTHR24348:SF22">
    <property type="entry name" value="NON-SPECIFIC SERINE_THREONINE PROTEIN KINASE"/>
    <property type="match status" value="1"/>
</dbReference>
<feature type="compositionally biased region" description="Polar residues" evidence="6">
    <location>
        <begin position="381"/>
        <end position="391"/>
    </location>
</feature>
<gene>
    <name evidence="8" type="ORF">CYNAS_LOCUS9346</name>
</gene>
<keyword evidence="4 5" id="KW-0067">ATP-binding</keyword>
<evidence type="ECO:0000256" key="6">
    <source>
        <dbReference type="SAM" id="MobiDB-lite"/>
    </source>
</evidence>
<dbReference type="SMART" id="SM00220">
    <property type="entry name" value="S_TKc"/>
    <property type="match status" value="1"/>
</dbReference>